<dbReference type="InterPro" id="IPR000262">
    <property type="entry name" value="FMN-dep_DH"/>
</dbReference>
<gene>
    <name evidence="9" type="ORF">CQW44_11790</name>
</gene>
<dbReference type="GO" id="GO:0016614">
    <property type="term" value="F:oxidoreductase activity, acting on CH-OH group of donors"/>
    <property type="evidence" value="ECO:0007669"/>
    <property type="project" value="UniProtKB-ARBA"/>
</dbReference>
<evidence type="ECO:0000259" key="8">
    <source>
        <dbReference type="PROSITE" id="PS51349"/>
    </source>
</evidence>
<dbReference type="Pfam" id="PF01070">
    <property type="entry name" value="FMN_dh"/>
    <property type="match status" value="1"/>
</dbReference>
<accession>A0A3R8QI14</accession>
<evidence type="ECO:0000256" key="5">
    <source>
        <dbReference type="ARBA" id="ARBA00024042"/>
    </source>
</evidence>
<dbReference type="InterPro" id="IPR008259">
    <property type="entry name" value="FMN_hydac_DH_AS"/>
</dbReference>
<dbReference type="FunFam" id="3.20.20.70:FF:000029">
    <property type="entry name" value="L-lactate dehydrogenase"/>
    <property type="match status" value="1"/>
</dbReference>
<feature type="active site" description="Proton acceptor" evidence="6">
    <location>
        <position position="263"/>
    </location>
</feature>
<feature type="binding site" evidence="7">
    <location>
        <position position="143"/>
    </location>
    <ligand>
        <name>FMN</name>
        <dbReference type="ChEBI" id="CHEBI:58210"/>
    </ligand>
</feature>
<feature type="binding site" evidence="7">
    <location>
        <position position="261"/>
    </location>
    <ligand>
        <name>FMN</name>
        <dbReference type="ChEBI" id="CHEBI:58210"/>
    </ligand>
</feature>
<dbReference type="CDD" id="cd02809">
    <property type="entry name" value="alpha_hydroxyacid_oxid_FMN"/>
    <property type="match status" value="1"/>
</dbReference>
<feature type="binding site" evidence="7">
    <location>
        <position position="171"/>
    </location>
    <ligand>
        <name>FMN</name>
        <dbReference type="ChEBI" id="CHEBI:58210"/>
    </ligand>
</feature>
<feature type="binding site" evidence="7">
    <location>
        <begin position="317"/>
        <end position="318"/>
    </location>
    <ligand>
        <name>FMN</name>
        <dbReference type="ChEBI" id="CHEBI:58210"/>
    </ligand>
</feature>
<feature type="binding site" evidence="7">
    <location>
        <position position="266"/>
    </location>
    <ligand>
        <name>glyoxylate</name>
        <dbReference type="ChEBI" id="CHEBI:36655"/>
    </ligand>
</feature>
<comment type="similarity">
    <text evidence="5">Belongs to the FMN-dependent alpha-hydroxy acid dehydrogenase family.</text>
</comment>
<feature type="binding site" evidence="7">
    <location>
        <position position="145"/>
    </location>
    <ligand>
        <name>glyoxylate</name>
        <dbReference type="ChEBI" id="CHEBI:36655"/>
    </ligand>
</feature>
<evidence type="ECO:0000313" key="10">
    <source>
        <dbReference type="Proteomes" id="UP000276379"/>
    </source>
</evidence>
<proteinExistence type="inferred from homology"/>
<feature type="binding site" evidence="7">
    <location>
        <position position="239"/>
    </location>
    <ligand>
        <name>FMN</name>
        <dbReference type="ChEBI" id="CHEBI:58210"/>
    </ligand>
</feature>
<protein>
    <submittedName>
        <fullName evidence="9">Alpha-hydroxy-acid oxidizing enzyme</fullName>
    </submittedName>
</protein>
<dbReference type="EMBL" id="PDES01000005">
    <property type="protein sequence ID" value="RRQ86545.1"/>
    <property type="molecule type" value="Genomic_DNA"/>
</dbReference>
<evidence type="ECO:0000256" key="4">
    <source>
        <dbReference type="ARBA" id="ARBA00023002"/>
    </source>
</evidence>
<dbReference type="PROSITE" id="PS00557">
    <property type="entry name" value="FMN_HYDROXY_ACID_DH_1"/>
    <property type="match status" value="1"/>
</dbReference>
<keyword evidence="10" id="KW-1185">Reference proteome</keyword>
<dbReference type="SUPFAM" id="SSF51395">
    <property type="entry name" value="FMN-linked oxidoreductases"/>
    <property type="match status" value="1"/>
</dbReference>
<feature type="binding site" evidence="7">
    <location>
        <position position="263"/>
    </location>
    <ligand>
        <name>glyoxylate</name>
        <dbReference type="ChEBI" id="CHEBI:36655"/>
    </ligand>
</feature>
<dbReference type="InterPro" id="IPR037396">
    <property type="entry name" value="FMN_HAD"/>
</dbReference>
<name>A0A3R8QI14_9ACTN</name>
<dbReference type="PROSITE" id="PS51349">
    <property type="entry name" value="FMN_HYDROXY_ACID_DH_2"/>
    <property type="match status" value="1"/>
</dbReference>
<evidence type="ECO:0000256" key="2">
    <source>
        <dbReference type="ARBA" id="ARBA00022630"/>
    </source>
</evidence>
<dbReference type="PANTHER" id="PTHR10578">
    <property type="entry name" value="S -2-HYDROXY-ACID OXIDASE-RELATED"/>
    <property type="match status" value="1"/>
</dbReference>
<evidence type="ECO:0000256" key="6">
    <source>
        <dbReference type="PIRSR" id="PIRSR000138-1"/>
    </source>
</evidence>
<dbReference type="RefSeq" id="WP_125213284.1">
    <property type="nucleotide sequence ID" value="NZ_PDES01000005.1"/>
</dbReference>
<feature type="binding site" evidence="7">
    <location>
        <begin position="294"/>
        <end position="298"/>
    </location>
    <ligand>
        <name>FMN</name>
        <dbReference type="ChEBI" id="CHEBI:58210"/>
    </ligand>
</feature>
<feature type="binding site" evidence="7">
    <location>
        <position position="35"/>
    </location>
    <ligand>
        <name>glyoxylate</name>
        <dbReference type="ChEBI" id="CHEBI:36655"/>
    </ligand>
</feature>
<comment type="caution">
    <text evidence="9">The sequence shown here is derived from an EMBL/GenBank/DDBJ whole genome shotgun (WGS) entry which is preliminary data.</text>
</comment>
<dbReference type="Gene3D" id="3.20.20.70">
    <property type="entry name" value="Aldolase class I"/>
    <property type="match status" value="1"/>
</dbReference>
<comment type="cofactor">
    <cofactor evidence="1">
        <name>FMN</name>
        <dbReference type="ChEBI" id="CHEBI:58210"/>
    </cofactor>
</comment>
<dbReference type="PANTHER" id="PTHR10578:SF107">
    <property type="entry name" value="2-HYDROXYACID OXIDASE 1"/>
    <property type="match status" value="1"/>
</dbReference>
<dbReference type="AlphaFoldDB" id="A0A3R8QI14"/>
<evidence type="ECO:0000313" key="9">
    <source>
        <dbReference type="EMBL" id="RRQ86545.1"/>
    </source>
</evidence>
<evidence type="ECO:0000256" key="3">
    <source>
        <dbReference type="ARBA" id="ARBA00022643"/>
    </source>
</evidence>
<keyword evidence="2 7" id="KW-0285">Flavoprotein</keyword>
<sequence length="370" mass="39667">MTTTAKTSSAQGAPLSVREYEPLARELLDPVHHDYFAGGAHDEITLRANEAAFARLALVPRILRGRGRPDLTTDLLGRRTSMPIVLAPTAFHRLAHPDAERATARAAASTGAIMIAAMLSTVAVEEIAAAARKTAGDAQLWFQLYVQRDMGFTEALVRRAEDAGCTALVVTADSPALGRHVRNDRNDFHDLPPGMVCENLRSLRADEPGHVRQVDLSPELSWDHVRRLRAMTGLPIVIKGVLHPEDARIAADLGMDAVIVSNHGGRQLDTTPATVTQLPRVLDAVGDRIPVLLDGGVRRGTDVAKALALGAAAVAVGRPVVWGLTVGGQQGVEQVLGMLRDELAHTLTLCGCAGPAELDRDMVAREDPRW</sequence>
<dbReference type="Proteomes" id="UP000276379">
    <property type="component" value="Unassembled WGS sequence"/>
</dbReference>
<dbReference type="PIRSF" id="PIRSF000138">
    <property type="entry name" value="Al-hdrx_acd_dh"/>
    <property type="match status" value="1"/>
</dbReference>
<evidence type="ECO:0000256" key="1">
    <source>
        <dbReference type="ARBA" id="ARBA00001917"/>
    </source>
</evidence>
<dbReference type="InterPro" id="IPR013785">
    <property type="entry name" value="Aldolase_TIM"/>
</dbReference>
<keyword evidence="3 7" id="KW-0288">FMN</keyword>
<feature type="domain" description="FMN hydroxy acid dehydrogenase" evidence="8">
    <location>
        <begin position="9"/>
        <end position="368"/>
    </location>
</feature>
<evidence type="ECO:0000256" key="7">
    <source>
        <dbReference type="PIRSR" id="PIRSR000138-2"/>
    </source>
</evidence>
<organism evidence="9 10">
    <name type="scientific">Streptomyces griseofuscus</name>
    <dbReference type="NCBI Taxonomy" id="146922"/>
    <lineage>
        <taxon>Bacteria</taxon>
        <taxon>Bacillati</taxon>
        <taxon>Actinomycetota</taxon>
        <taxon>Actinomycetes</taxon>
        <taxon>Kitasatosporales</taxon>
        <taxon>Streptomycetaceae</taxon>
        <taxon>Streptomyces</taxon>
    </lineage>
</organism>
<reference evidence="9 10" key="1">
    <citation type="submission" date="2017-10" db="EMBL/GenBank/DDBJ databases">
        <title>Draft genome of actinobacteria isolated from guarana (Paullinia cupana (Mart.) Ducke.</title>
        <authorList>
            <person name="Siqueira K.A."/>
            <person name="Liotti R.G."/>
            <person name="Mendes T.A."/>
            <person name="Soares M.A."/>
        </authorList>
    </citation>
    <scope>NUCLEOTIDE SEQUENCE [LARGE SCALE GENOMIC DNA]</scope>
    <source>
        <strain evidence="9 10">199</strain>
    </source>
</reference>
<dbReference type="GO" id="GO:0010181">
    <property type="term" value="F:FMN binding"/>
    <property type="evidence" value="ECO:0007669"/>
    <property type="project" value="InterPro"/>
</dbReference>
<keyword evidence="4" id="KW-0560">Oxidoreductase</keyword>
<feature type="binding site" evidence="7">
    <location>
        <begin position="88"/>
        <end position="90"/>
    </location>
    <ligand>
        <name>FMN</name>
        <dbReference type="ChEBI" id="CHEBI:58210"/>
    </ligand>
</feature>
<dbReference type="InterPro" id="IPR012133">
    <property type="entry name" value="Alpha-hydoxy_acid_DH_FMN"/>
</dbReference>